<protein>
    <recommendedName>
        <fullName evidence="3">ECF transporter S component</fullName>
    </recommendedName>
</protein>
<comment type="caution">
    <text evidence="2">The sequence shown here is derived from an EMBL/GenBank/DDBJ whole genome shotgun (WGS) entry which is preliminary data.</text>
</comment>
<evidence type="ECO:0000256" key="1">
    <source>
        <dbReference type="SAM" id="Phobius"/>
    </source>
</evidence>
<feature type="transmembrane region" description="Helical" evidence="1">
    <location>
        <begin position="172"/>
        <end position="191"/>
    </location>
</feature>
<feature type="transmembrane region" description="Helical" evidence="1">
    <location>
        <begin position="122"/>
        <end position="143"/>
    </location>
</feature>
<dbReference type="InterPro" id="IPR024529">
    <property type="entry name" value="ECF_trnsprt_substrate-spec"/>
</dbReference>
<gene>
    <name evidence="2" type="ORF">S03H2_08761</name>
</gene>
<keyword evidence="1" id="KW-0812">Transmembrane</keyword>
<proteinExistence type="predicted"/>
<reference evidence="2" key="1">
    <citation type="journal article" date="2014" name="Front. Microbiol.">
        <title>High frequency of phylogenetically diverse reductive dehalogenase-homologous genes in deep subseafloor sedimentary metagenomes.</title>
        <authorList>
            <person name="Kawai M."/>
            <person name="Futagami T."/>
            <person name="Toyoda A."/>
            <person name="Takaki Y."/>
            <person name="Nishi S."/>
            <person name="Hori S."/>
            <person name="Arai W."/>
            <person name="Tsubouchi T."/>
            <person name="Morono Y."/>
            <person name="Uchiyama I."/>
            <person name="Ito T."/>
            <person name="Fujiyama A."/>
            <person name="Inagaki F."/>
            <person name="Takami H."/>
        </authorList>
    </citation>
    <scope>NUCLEOTIDE SEQUENCE</scope>
    <source>
        <strain evidence="2">Expedition CK06-06</strain>
    </source>
</reference>
<keyword evidence="1" id="KW-0472">Membrane</keyword>
<dbReference type="AlphaFoldDB" id="X1DHG4"/>
<sequence>MIRRIAISDEPLPLSLKYTDIRSYALIAVFVLLDVLVPWVFHQFHLAGATYLPMHIFILVAALAYGWQAGLIVGLLTPFASYAISGLPLLRILPQIAIELSVYGLLAGILHQKFNLRIIWSLLGAMIGGRLALLLAILFIYFVSGEIYSPLGSEASPFLAVWYTARQSWPGILLQLTLIPAIFWVAGSFTVKKRAE</sequence>
<evidence type="ECO:0000313" key="2">
    <source>
        <dbReference type="EMBL" id="GAH19617.1"/>
    </source>
</evidence>
<feature type="transmembrane region" description="Helical" evidence="1">
    <location>
        <begin position="21"/>
        <end position="44"/>
    </location>
</feature>
<feature type="transmembrane region" description="Helical" evidence="1">
    <location>
        <begin position="92"/>
        <end position="110"/>
    </location>
</feature>
<dbReference type="Pfam" id="PF12822">
    <property type="entry name" value="ECF_trnsprt"/>
    <property type="match status" value="1"/>
</dbReference>
<accession>X1DHG4</accession>
<dbReference type="EMBL" id="BARU01004317">
    <property type="protein sequence ID" value="GAH19617.1"/>
    <property type="molecule type" value="Genomic_DNA"/>
</dbReference>
<organism evidence="2">
    <name type="scientific">marine sediment metagenome</name>
    <dbReference type="NCBI Taxonomy" id="412755"/>
    <lineage>
        <taxon>unclassified sequences</taxon>
        <taxon>metagenomes</taxon>
        <taxon>ecological metagenomes</taxon>
    </lineage>
</organism>
<keyword evidence="1" id="KW-1133">Transmembrane helix</keyword>
<feature type="transmembrane region" description="Helical" evidence="1">
    <location>
        <begin position="56"/>
        <end position="80"/>
    </location>
</feature>
<dbReference type="Gene3D" id="1.10.1760.20">
    <property type="match status" value="1"/>
</dbReference>
<name>X1DHG4_9ZZZZ</name>
<dbReference type="GO" id="GO:0022857">
    <property type="term" value="F:transmembrane transporter activity"/>
    <property type="evidence" value="ECO:0007669"/>
    <property type="project" value="InterPro"/>
</dbReference>
<evidence type="ECO:0008006" key="3">
    <source>
        <dbReference type="Google" id="ProtNLM"/>
    </source>
</evidence>